<dbReference type="PANTHER" id="PTHR43383:SF2">
    <property type="entry name" value="AMIDOHYDROLASE 2 FAMILY PROTEIN"/>
    <property type="match status" value="1"/>
</dbReference>
<accession>A0A4U0UUF3</accession>
<dbReference type="Gene3D" id="3.10.20.70">
    <property type="entry name" value="Glutamine synthetase, N-terminal domain"/>
    <property type="match status" value="1"/>
</dbReference>
<gene>
    <name evidence="6" type="ORF">B0A54_08295</name>
</gene>
<comment type="caution">
    <text evidence="6">The sequence shown here is derived from an EMBL/GenBank/DDBJ whole genome shotgun (WGS) entry which is preliminary data.</text>
</comment>
<proteinExistence type="inferred from homology"/>
<dbReference type="InterPro" id="IPR014746">
    <property type="entry name" value="Gln_synth/guanido_kin_cat_dom"/>
</dbReference>
<dbReference type="Pfam" id="PF04909">
    <property type="entry name" value="Amidohydro_2"/>
    <property type="match status" value="1"/>
</dbReference>
<dbReference type="Pfam" id="PF00120">
    <property type="entry name" value="Gln-synt_C"/>
    <property type="match status" value="1"/>
</dbReference>
<evidence type="ECO:0000256" key="2">
    <source>
        <dbReference type="PROSITE-ProRule" id="PRU01331"/>
    </source>
</evidence>
<dbReference type="PROSITE" id="PS51987">
    <property type="entry name" value="GS_CATALYTIC"/>
    <property type="match status" value="1"/>
</dbReference>
<dbReference type="InterPro" id="IPR006680">
    <property type="entry name" value="Amidohydro-rel"/>
</dbReference>
<comment type="similarity">
    <text evidence="2 3">Belongs to the glutamine synthetase family.</text>
</comment>
<dbReference type="AlphaFoldDB" id="A0A4U0UUF3"/>
<evidence type="ECO:0000259" key="5">
    <source>
        <dbReference type="PROSITE" id="PS51987"/>
    </source>
</evidence>
<dbReference type="PANTHER" id="PTHR43383">
    <property type="entry name" value="NODULIN 6"/>
    <property type="match status" value="1"/>
</dbReference>
<dbReference type="InterPro" id="IPR036651">
    <property type="entry name" value="Gln_synt_N_sf"/>
</dbReference>
<feature type="domain" description="GS catalytic" evidence="5">
    <location>
        <begin position="599"/>
        <end position="936"/>
    </location>
</feature>
<evidence type="ECO:0000313" key="7">
    <source>
        <dbReference type="Proteomes" id="UP000310066"/>
    </source>
</evidence>
<name>A0A4U0UUF3_9PEZI</name>
<dbReference type="InterPro" id="IPR032466">
    <property type="entry name" value="Metal_Hydrolase"/>
</dbReference>
<organism evidence="6 7">
    <name type="scientific">Friedmanniomyces endolithicus</name>
    <dbReference type="NCBI Taxonomy" id="329885"/>
    <lineage>
        <taxon>Eukaryota</taxon>
        <taxon>Fungi</taxon>
        <taxon>Dikarya</taxon>
        <taxon>Ascomycota</taxon>
        <taxon>Pezizomycotina</taxon>
        <taxon>Dothideomycetes</taxon>
        <taxon>Dothideomycetidae</taxon>
        <taxon>Mycosphaerellales</taxon>
        <taxon>Teratosphaeriaceae</taxon>
        <taxon>Friedmanniomyces</taxon>
    </lineage>
</organism>
<sequence length="936" mass="103187">MADDAITASLDELKRVIRTHLVIDNHGHNILRSHQLKSGNFLTITTEAHGEALEDAPKSLAHLQAVRQLKKLYDLPADADWAAIVGKRAELLERDADSLIKKCLEGTQTILIDDGLDSGANIEPYSWHNKFTTSPCKRIVRIETVAASILSTLYQQGRLPVGIAVADEEACNLGWVSFIAEFEQAIVAAIQDDEVVGFKSVVCYRTGLDVTVGRDLEVNEHGLRSFSRHFLPDALARDFRVEAKGMNDALVISACKLVAAAYEQGAAAKPLQFHTGLGDNDISLLDSSPACLQPLIKHFPTVPIVLLHSSYPYTREAGYLATVYKNVYLDIGEVFPMVSREGQELIVRQALELTPTSKILWSTDGHHFPETYWLANVQGREAIEKVLCDYVEHEDLTAAQATKVAQDIFFNNSNTLYNLRLSNTELASREKPAGHSQDAKSNPHDAEKGQETQSLDIRTSKGPMPFVNGERKTVAGHDVSRSPYDPQKLTRFTTEHPNIQFVVVQWLDYLGTLRSRWLPITAFDKLVKAGNRIGISKGNLGTLQNDKTTPVCDPVGQILVEPDLDSLRIMQTKGMIGPAASTCMARFVDNSMQPLSLCPRNQLQGFAETLEQDYHINLLVGFEIEVTFCRRGALGPNGHFAPLDSNHAWGTLSDEQLAHAFPLMAAISLELKGMGIEIEQLHSESGAGQYEFVLPPLPPVQAVDTLVQARQCIQQIAAAQGLRATYHPQPFPGIGTAAHAHISLNSDSLTAEELEKIEMSFWASVLEHLPALCAFTMPQAGSYGRVVDDSWTNGTWVAWGTQNREVPLRRVETYGVGNGSRWEVRCLDGLANMYLALGAVVGAGLHGVRNGTKMVMKDCTSNPTTLSDEQKNEMGITQRLPTTLDQAIEALQQSGSLAEALAPGIVSHYLAMKQAEQKMLSLMPQHERKRWLMERY</sequence>
<feature type="region of interest" description="Disordered" evidence="4">
    <location>
        <begin position="427"/>
        <end position="463"/>
    </location>
</feature>
<dbReference type="STRING" id="329885.A0A4U0UUF3"/>
<dbReference type="GO" id="GO:0004356">
    <property type="term" value="F:glutamine synthetase activity"/>
    <property type="evidence" value="ECO:0007669"/>
    <property type="project" value="InterPro"/>
</dbReference>
<protein>
    <recommendedName>
        <fullName evidence="1">Glutamine synthetase</fullName>
    </recommendedName>
</protein>
<dbReference type="SUPFAM" id="SSF55931">
    <property type="entry name" value="Glutamine synthetase/guanido kinase"/>
    <property type="match status" value="1"/>
</dbReference>
<evidence type="ECO:0000256" key="1">
    <source>
        <dbReference type="ARBA" id="ARBA00021364"/>
    </source>
</evidence>
<dbReference type="SMART" id="SM01230">
    <property type="entry name" value="Gln-synt_C"/>
    <property type="match status" value="1"/>
</dbReference>
<evidence type="ECO:0000313" key="6">
    <source>
        <dbReference type="EMBL" id="TKA39658.1"/>
    </source>
</evidence>
<dbReference type="SUPFAM" id="SSF51556">
    <property type="entry name" value="Metallo-dependent hydrolases"/>
    <property type="match status" value="1"/>
</dbReference>
<dbReference type="Gene3D" id="3.20.20.140">
    <property type="entry name" value="Metal-dependent hydrolases"/>
    <property type="match status" value="1"/>
</dbReference>
<evidence type="ECO:0000256" key="4">
    <source>
        <dbReference type="SAM" id="MobiDB-lite"/>
    </source>
</evidence>
<dbReference type="EMBL" id="NAJP01000037">
    <property type="protein sequence ID" value="TKA39658.1"/>
    <property type="molecule type" value="Genomic_DNA"/>
</dbReference>
<dbReference type="Proteomes" id="UP000310066">
    <property type="component" value="Unassembled WGS sequence"/>
</dbReference>
<dbReference type="GO" id="GO:0006542">
    <property type="term" value="P:glutamine biosynthetic process"/>
    <property type="evidence" value="ECO:0007669"/>
    <property type="project" value="InterPro"/>
</dbReference>
<feature type="compositionally biased region" description="Basic and acidic residues" evidence="4">
    <location>
        <begin position="427"/>
        <end position="450"/>
    </location>
</feature>
<dbReference type="Gene3D" id="3.30.590.10">
    <property type="entry name" value="Glutamine synthetase/guanido kinase, catalytic domain"/>
    <property type="match status" value="1"/>
</dbReference>
<reference evidence="6 7" key="1">
    <citation type="submission" date="2017-03" db="EMBL/GenBank/DDBJ databases">
        <title>Genomes of endolithic fungi from Antarctica.</title>
        <authorList>
            <person name="Coleine C."/>
            <person name="Masonjones S."/>
            <person name="Stajich J.E."/>
        </authorList>
    </citation>
    <scope>NUCLEOTIDE SEQUENCE [LARGE SCALE GENOMIC DNA]</scope>
    <source>
        <strain evidence="6 7">CCFEE 5311</strain>
    </source>
</reference>
<dbReference type="InterPro" id="IPR008146">
    <property type="entry name" value="Gln_synth_cat_dom"/>
</dbReference>
<dbReference type="GO" id="GO:0016787">
    <property type="term" value="F:hydrolase activity"/>
    <property type="evidence" value="ECO:0007669"/>
    <property type="project" value="InterPro"/>
</dbReference>
<evidence type="ECO:0000256" key="3">
    <source>
        <dbReference type="RuleBase" id="RU000384"/>
    </source>
</evidence>
<dbReference type="OrthoDB" id="3364440at2759"/>